<dbReference type="EMBL" id="CAJHUC010002883">
    <property type="protein sequence ID" value="CAD7704487.1"/>
    <property type="molecule type" value="Genomic_DNA"/>
</dbReference>
<proteinExistence type="predicted"/>
<comment type="caution">
    <text evidence="2">The sequence shown here is derived from an EMBL/GenBank/DDBJ whole genome shotgun (WGS) entry which is preliminary data.</text>
</comment>
<evidence type="ECO:0000313" key="3">
    <source>
        <dbReference type="Proteomes" id="UP000708148"/>
    </source>
</evidence>
<sequence length="71" mass="7172">MATSVEGDSAKAEEAVPPIGGGRSLTLSDFLNELRETGLAEFAADVGLLPTTALEICGSGTIRAPPPPPHA</sequence>
<organism evidence="2 3">
    <name type="scientific">Ostreobium quekettii</name>
    <dbReference type="NCBI Taxonomy" id="121088"/>
    <lineage>
        <taxon>Eukaryota</taxon>
        <taxon>Viridiplantae</taxon>
        <taxon>Chlorophyta</taxon>
        <taxon>core chlorophytes</taxon>
        <taxon>Ulvophyceae</taxon>
        <taxon>TCBD clade</taxon>
        <taxon>Bryopsidales</taxon>
        <taxon>Ostreobineae</taxon>
        <taxon>Ostreobiaceae</taxon>
        <taxon>Ostreobium</taxon>
    </lineage>
</organism>
<reference evidence="2" key="1">
    <citation type="submission" date="2020-12" db="EMBL/GenBank/DDBJ databases">
        <authorList>
            <person name="Iha C."/>
        </authorList>
    </citation>
    <scope>NUCLEOTIDE SEQUENCE</scope>
</reference>
<accession>A0A8S1JC05</accession>
<name>A0A8S1JC05_9CHLO</name>
<keyword evidence="3" id="KW-1185">Reference proteome</keyword>
<evidence type="ECO:0000256" key="1">
    <source>
        <dbReference type="SAM" id="MobiDB-lite"/>
    </source>
</evidence>
<feature type="region of interest" description="Disordered" evidence="1">
    <location>
        <begin position="1"/>
        <end position="22"/>
    </location>
</feature>
<evidence type="ECO:0000313" key="2">
    <source>
        <dbReference type="EMBL" id="CAD7704487.1"/>
    </source>
</evidence>
<dbReference type="Proteomes" id="UP000708148">
    <property type="component" value="Unassembled WGS sequence"/>
</dbReference>
<dbReference type="AlphaFoldDB" id="A0A8S1JC05"/>
<gene>
    <name evidence="2" type="ORF">OSTQU699_LOCUS9842</name>
</gene>
<protein>
    <submittedName>
        <fullName evidence="2">Uncharacterized protein</fullName>
    </submittedName>
</protein>